<evidence type="ECO:0000256" key="1">
    <source>
        <dbReference type="ARBA" id="ARBA00022723"/>
    </source>
</evidence>
<dbReference type="GO" id="GO:0061630">
    <property type="term" value="F:ubiquitin protein ligase activity"/>
    <property type="evidence" value="ECO:0007669"/>
    <property type="project" value="InterPro"/>
</dbReference>
<evidence type="ECO:0000313" key="9">
    <source>
        <dbReference type="Proteomes" id="UP000694402"/>
    </source>
</evidence>
<evidence type="ECO:0000256" key="2">
    <source>
        <dbReference type="ARBA" id="ARBA00022771"/>
    </source>
</evidence>
<dbReference type="Pfam" id="PF15965">
    <property type="entry name" value="zf-TRAF_2"/>
    <property type="match status" value="1"/>
</dbReference>
<proteinExistence type="predicted"/>
<dbReference type="Pfam" id="PF15966">
    <property type="entry name" value="F-box_4"/>
    <property type="match status" value="1"/>
</dbReference>
<evidence type="ECO:0000313" key="8">
    <source>
        <dbReference type="Ensembl" id="ENSOTSP00005031092.1"/>
    </source>
</evidence>
<evidence type="ECO:0000259" key="7">
    <source>
        <dbReference type="PROSITE" id="PS50181"/>
    </source>
</evidence>
<dbReference type="PROSITE" id="PS50181">
    <property type="entry name" value="FBOX"/>
    <property type="match status" value="1"/>
</dbReference>
<keyword evidence="3" id="KW-0833">Ubl conjugation pathway</keyword>
<gene>
    <name evidence="8" type="primary">LOC112256919</name>
</gene>
<dbReference type="PROSITE" id="PS50145">
    <property type="entry name" value="ZF_TRAF"/>
    <property type="match status" value="1"/>
</dbReference>
<reference evidence="8" key="2">
    <citation type="submission" date="2025-09" db="UniProtKB">
        <authorList>
            <consortium name="Ensembl"/>
        </authorList>
    </citation>
    <scope>IDENTIFICATION</scope>
</reference>
<organism evidence="8 9">
    <name type="scientific">Oncorhynchus tshawytscha</name>
    <name type="common">Chinook salmon</name>
    <name type="synonym">Salmo tshawytscha</name>
    <dbReference type="NCBI Taxonomy" id="74940"/>
    <lineage>
        <taxon>Eukaryota</taxon>
        <taxon>Metazoa</taxon>
        <taxon>Chordata</taxon>
        <taxon>Craniata</taxon>
        <taxon>Vertebrata</taxon>
        <taxon>Euteleostomi</taxon>
        <taxon>Actinopterygii</taxon>
        <taxon>Neopterygii</taxon>
        <taxon>Teleostei</taxon>
        <taxon>Protacanthopterygii</taxon>
        <taxon>Salmoniformes</taxon>
        <taxon>Salmonidae</taxon>
        <taxon>Salmoninae</taxon>
        <taxon>Oncorhynchus</taxon>
    </lineage>
</organism>
<dbReference type="AlphaFoldDB" id="A0A8C8F986"/>
<feature type="domain" description="F-box" evidence="7">
    <location>
        <begin position="603"/>
        <end position="657"/>
    </location>
</feature>
<dbReference type="InterPro" id="IPR001293">
    <property type="entry name" value="Znf_TRAF"/>
</dbReference>
<dbReference type="PANTHER" id="PTHR15933:SF13">
    <property type="entry name" value="F-BOX ONLY PROTEIN 30"/>
    <property type="match status" value="1"/>
</dbReference>
<keyword evidence="2 5" id="KW-0863">Zinc-finger</keyword>
<sequence length="738" mass="82701">MEELHTHCLNCVNRRCMIRTETGMSCDLIGCPLVCGAVFHSCKEEEHHLLCPFERVPCLNTGFGCPFTIPRIKMAKHLETCPASVVCFTMEWNRWPVSYSDRKSYEHLSNVEVVEQLDMALALQDQRMLLESLRVTTNTSKNRSSKSAEETCYKIADVMSSVPETDISNGVVEMDEAAALTNGVVEMEDDDESYSEVHKIKLAATLAVLRTAKDIDLISVNVENGEREEVLHRGEDNDNHNDLKNVEMKASDPESGCELGAVGRVGVDCGFGTDGQGDESYWIESPEEVEKDHVMGLAEVGCPPLSNVNRFSDFRLVMPYLSMPNIVAPLETSGPHPPPLPIHLPLPMPLPNLEWLERKLQNLQVLRGMSVFTFNGRRALMSDPYLFRAKMEDKSVDTSDLEVTDDPLGLHGIDLITAALLFCLGDSPGGRSISDSRFVDSYHVDFGTQTFSFPSAILATNTMVGDIASASACDHASPQLSNPSPFHSLRLDLVLECVARYQTKQRTMFTFVCGQLFRRDEFSSHFKNVHGDIHAGLNGWLEHRCPLAYYGCTYSQRRFCPSVQGSRIIHDRHLGSFGVRPDMPPQYGDKTLPRNACRFGSTCDHLTSLPFELQQYVASFLDGFSLCQFSRVSRTMRDVCGSLLQSRGMVVLLWENTRRPDGSSSWQIQNKVWRFSTAFGTVKEWKFANITSMADHLKKCKFNTITCRDEAIPLPCMCLSRELTKEGRSLRSVLKPVL</sequence>
<dbReference type="Proteomes" id="UP000694402">
    <property type="component" value="Unassembled WGS sequence"/>
</dbReference>
<name>A0A8C8F986_ONCTS</name>
<dbReference type="PANTHER" id="PTHR15933">
    <property type="entry name" value="PROTEIN CBG16327"/>
    <property type="match status" value="1"/>
</dbReference>
<feature type="domain" description="TRAF-type" evidence="6">
    <location>
        <begin position="47"/>
        <end position="82"/>
    </location>
</feature>
<dbReference type="SUPFAM" id="SSF49599">
    <property type="entry name" value="TRAF domain-like"/>
    <property type="match status" value="1"/>
</dbReference>
<dbReference type="SUPFAM" id="SSF81383">
    <property type="entry name" value="F-box domain"/>
    <property type="match status" value="1"/>
</dbReference>
<keyword evidence="9" id="KW-1185">Reference proteome</keyword>
<keyword evidence="4 5" id="KW-0862">Zinc</keyword>
<dbReference type="InterPro" id="IPR036047">
    <property type="entry name" value="F-box-like_dom_sf"/>
</dbReference>
<dbReference type="Ensembl" id="ENSOTST00005033665.2">
    <property type="protein sequence ID" value="ENSOTSP00005031092.1"/>
    <property type="gene ID" value="ENSOTSG00005014619.2"/>
</dbReference>
<reference evidence="8" key="1">
    <citation type="submission" date="2025-08" db="UniProtKB">
        <authorList>
            <consortium name="Ensembl"/>
        </authorList>
    </citation>
    <scope>IDENTIFICATION</scope>
</reference>
<accession>A0A8C8F986</accession>
<evidence type="ECO:0000256" key="3">
    <source>
        <dbReference type="ARBA" id="ARBA00022786"/>
    </source>
</evidence>
<dbReference type="Gene3D" id="3.30.40.150">
    <property type="entry name" value="TRAF-like zinc-finger, N-terminal subdomain"/>
    <property type="match status" value="1"/>
</dbReference>
<dbReference type="GO" id="GO:0008270">
    <property type="term" value="F:zinc ion binding"/>
    <property type="evidence" value="ECO:0007669"/>
    <property type="project" value="UniProtKB-KW"/>
</dbReference>
<keyword evidence="1 5" id="KW-0479">Metal-binding</keyword>
<dbReference type="InterPro" id="IPR031890">
    <property type="entry name" value="Fbxo30/Fbxo40"/>
</dbReference>
<dbReference type="GeneTree" id="ENSGT00950000183204"/>
<dbReference type="InterPro" id="IPR043013">
    <property type="entry name" value="Znf_TRAF_N"/>
</dbReference>
<protein>
    <recommendedName>
        <fullName evidence="10">F-box only protein 30</fullName>
    </recommendedName>
</protein>
<dbReference type="Gene3D" id="1.20.1280.50">
    <property type="match status" value="1"/>
</dbReference>
<evidence type="ECO:0000259" key="6">
    <source>
        <dbReference type="PROSITE" id="PS50145"/>
    </source>
</evidence>
<feature type="zinc finger region" description="TRAF-type" evidence="5">
    <location>
        <begin position="47"/>
        <end position="82"/>
    </location>
</feature>
<dbReference type="InterPro" id="IPR001810">
    <property type="entry name" value="F-box_dom"/>
</dbReference>
<evidence type="ECO:0008006" key="10">
    <source>
        <dbReference type="Google" id="ProtNLM"/>
    </source>
</evidence>
<evidence type="ECO:0000256" key="4">
    <source>
        <dbReference type="ARBA" id="ARBA00022833"/>
    </source>
</evidence>
<evidence type="ECO:0000256" key="5">
    <source>
        <dbReference type="PROSITE-ProRule" id="PRU00207"/>
    </source>
</evidence>